<name>A0A413VK03_9BACE</name>
<dbReference type="Proteomes" id="UP000284379">
    <property type="component" value="Unassembled WGS sequence"/>
</dbReference>
<feature type="chain" id="PRO_5019048171" evidence="1">
    <location>
        <begin position="20"/>
        <end position="663"/>
    </location>
</feature>
<dbReference type="Gene3D" id="2.60.120.1130">
    <property type="match status" value="1"/>
</dbReference>
<dbReference type="InterPro" id="IPR024618">
    <property type="entry name" value="DUF3857"/>
</dbReference>
<accession>A0A413VK03</accession>
<reference evidence="3 4" key="1">
    <citation type="submission" date="2018-08" db="EMBL/GenBank/DDBJ databases">
        <title>A genome reference for cultivated species of the human gut microbiota.</title>
        <authorList>
            <person name="Zou Y."/>
            <person name="Xue W."/>
            <person name="Luo G."/>
        </authorList>
    </citation>
    <scope>NUCLEOTIDE SEQUENCE [LARGE SCALE GENOMIC DNA]</scope>
    <source>
        <strain evidence="3 4">AM40-30BH</strain>
    </source>
</reference>
<gene>
    <name evidence="3" type="ORF">DW888_14725</name>
</gene>
<evidence type="ECO:0000256" key="1">
    <source>
        <dbReference type="SAM" id="SignalP"/>
    </source>
</evidence>
<organism evidence="3 4">
    <name type="scientific">Bacteroides nordii</name>
    <dbReference type="NCBI Taxonomy" id="291645"/>
    <lineage>
        <taxon>Bacteria</taxon>
        <taxon>Pseudomonadati</taxon>
        <taxon>Bacteroidota</taxon>
        <taxon>Bacteroidia</taxon>
        <taxon>Bacteroidales</taxon>
        <taxon>Bacteroidaceae</taxon>
        <taxon>Bacteroides</taxon>
    </lineage>
</organism>
<comment type="caution">
    <text evidence="3">The sequence shown here is derived from an EMBL/GenBank/DDBJ whole genome shotgun (WGS) entry which is preliminary data.</text>
</comment>
<dbReference type="RefSeq" id="WP_122201847.1">
    <property type="nucleotide sequence ID" value="NZ_CABJFV010000012.1"/>
</dbReference>
<dbReference type="AlphaFoldDB" id="A0A413VK03"/>
<feature type="domain" description="DUF3857" evidence="2">
    <location>
        <begin position="71"/>
        <end position="208"/>
    </location>
</feature>
<evidence type="ECO:0000313" key="3">
    <source>
        <dbReference type="EMBL" id="RHB33917.1"/>
    </source>
</evidence>
<dbReference type="Gene3D" id="2.60.40.3140">
    <property type="match status" value="1"/>
</dbReference>
<proteinExistence type="predicted"/>
<dbReference type="Gene3D" id="3.10.620.30">
    <property type="match status" value="1"/>
</dbReference>
<evidence type="ECO:0000313" key="4">
    <source>
        <dbReference type="Proteomes" id="UP000284379"/>
    </source>
</evidence>
<sequence>MKRTLFIVITCFIASGVLGQETTTPEVNTKFGKPSDEELKMTVYEPDTTAAAVVLCKKTNVFYDVINNDFRINYIYETKIKVLKSEGTSFADVVIPYYEDKKGSSMKEIVSQIDAFAYNIEEGKTVRTKMKREFIFKERLNDKYMQVKFSVPNVKPGTVIEYRYKILSDFYFHINNWSAQQSIPVYYTEYDITVPEYFKFNLDMHGTEQLQTEDETVGVNLVIGGQVFQCNGRHLCFKGNKLPGLHDDNYVWCVEDYGTQVNLELGGLDFPGALYKSFTQTWENIDEALLDDSEFGGQLKIQNPYREEMAALNLDNLKSNEEKIAAIYTLLKKKISWNEEYALYGGKSKKTVKEGIGNNAEINFILMSMLKDAGIPSFPIVMSRRSMGILPYAHPTIQKLNTFIVGIANTDSTLVYLDGSVTNGYLNVLPPVLMVNRARAIIGGRQSRWVDLSQTCKNQLRSMVNAVISPDGKIYGSRNTSYMGQYASTFRKKYQTAKDSTEFVNELASKEDVKISVFNTQGINKFSPQVKETIIFEKQATVNDNFIYLNPLVFLHTEKNPFTQTERKLPVEYPYAEQITLSVNLTIPEGYAVDELPEALQIKTEDGQGMCRYNIAVQGNKLTINYIFNSSKLLYLPTEYAGLHHFWKVIAEKNNETVVLKKM</sequence>
<keyword evidence="1" id="KW-0732">Signal</keyword>
<dbReference type="Pfam" id="PF12969">
    <property type="entry name" value="DUF3857"/>
    <property type="match status" value="1"/>
</dbReference>
<feature type="signal peptide" evidence="1">
    <location>
        <begin position="1"/>
        <end position="19"/>
    </location>
</feature>
<protein>
    <submittedName>
        <fullName evidence="3">DUF3857 domain-containing protein</fullName>
    </submittedName>
</protein>
<dbReference type="EMBL" id="QSGO01000012">
    <property type="protein sequence ID" value="RHB33917.1"/>
    <property type="molecule type" value="Genomic_DNA"/>
</dbReference>
<evidence type="ECO:0000259" key="2">
    <source>
        <dbReference type="Pfam" id="PF12969"/>
    </source>
</evidence>